<dbReference type="OrthoDB" id="137511at2"/>
<dbReference type="InterPro" id="IPR000914">
    <property type="entry name" value="SBP_5_dom"/>
</dbReference>
<dbReference type="InterPro" id="IPR023765">
    <property type="entry name" value="SBP_5_CS"/>
</dbReference>
<dbReference type="InterPro" id="IPR030678">
    <property type="entry name" value="Peptide/Ni-bd"/>
</dbReference>
<feature type="signal peptide" evidence="5">
    <location>
        <begin position="1"/>
        <end position="21"/>
    </location>
</feature>
<dbReference type="FunFam" id="3.90.76.10:FF:000001">
    <property type="entry name" value="Oligopeptide ABC transporter substrate-binding protein"/>
    <property type="match status" value="1"/>
</dbReference>
<comment type="subcellular location">
    <subcellularLocation>
        <location evidence="1">Cell envelope</location>
    </subcellularLocation>
</comment>
<evidence type="ECO:0000256" key="4">
    <source>
        <dbReference type="ARBA" id="ARBA00022729"/>
    </source>
</evidence>
<dbReference type="Pfam" id="PF00496">
    <property type="entry name" value="SBP_bac_5"/>
    <property type="match status" value="1"/>
</dbReference>
<dbReference type="PROSITE" id="PS51257">
    <property type="entry name" value="PROKAR_LIPOPROTEIN"/>
    <property type="match status" value="1"/>
</dbReference>
<evidence type="ECO:0000256" key="1">
    <source>
        <dbReference type="ARBA" id="ARBA00004196"/>
    </source>
</evidence>
<feature type="chain" id="PRO_5002416214" description="Solute-binding protein family 5 domain-containing protein" evidence="5">
    <location>
        <begin position="22"/>
        <end position="531"/>
    </location>
</feature>
<dbReference type="GO" id="GO:0030288">
    <property type="term" value="C:outer membrane-bounded periplasmic space"/>
    <property type="evidence" value="ECO:0007669"/>
    <property type="project" value="UniProtKB-ARBA"/>
</dbReference>
<organism evidence="7 8">
    <name type="scientific">Sneathia vaginalis</name>
    <dbReference type="NCBI Taxonomy" id="187101"/>
    <lineage>
        <taxon>Bacteria</taxon>
        <taxon>Fusobacteriati</taxon>
        <taxon>Fusobacteriota</taxon>
        <taxon>Fusobacteriia</taxon>
        <taxon>Fusobacteriales</taxon>
        <taxon>Leptotrichiaceae</taxon>
        <taxon>Sneathia</taxon>
    </lineage>
</organism>
<dbReference type="GO" id="GO:1904680">
    <property type="term" value="F:peptide transmembrane transporter activity"/>
    <property type="evidence" value="ECO:0007669"/>
    <property type="project" value="TreeGrafter"/>
</dbReference>
<dbReference type="SUPFAM" id="SSF53850">
    <property type="entry name" value="Periplasmic binding protein-like II"/>
    <property type="match status" value="1"/>
</dbReference>
<dbReference type="Gene3D" id="3.90.76.10">
    <property type="entry name" value="Dipeptide-binding Protein, Domain 1"/>
    <property type="match status" value="1"/>
</dbReference>
<keyword evidence="3" id="KW-0813">Transport</keyword>
<keyword evidence="4 5" id="KW-0732">Signal</keyword>
<evidence type="ECO:0000259" key="6">
    <source>
        <dbReference type="Pfam" id="PF00496"/>
    </source>
</evidence>
<dbReference type="AlphaFoldDB" id="A0A0E3ZD10"/>
<dbReference type="HOGENOM" id="CLU_017028_0_4_0"/>
<dbReference type="Proteomes" id="UP000033103">
    <property type="component" value="Chromosome"/>
</dbReference>
<dbReference type="EMBL" id="CP011280">
    <property type="protein sequence ID" value="AKC95955.1"/>
    <property type="molecule type" value="Genomic_DNA"/>
</dbReference>
<dbReference type="Gene3D" id="3.10.105.10">
    <property type="entry name" value="Dipeptide-binding Protein, Domain 3"/>
    <property type="match status" value="1"/>
</dbReference>
<gene>
    <name evidence="7" type="ORF">VC03_05635</name>
</gene>
<keyword evidence="8" id="KW-1185">Reference proteome</keyword>
<evidence type="ECO:0000256" key="5">
    <source>
        <dbReference type="SAM" id="SignalP"/>
    </source>
</evidence>
<dbReference type="RefSeq" id="WP_046329059.1">
    <property type="nucleotide sequence ID" value="NZ_CAUPIC010000011.1"/>
</dbReference>
<evidence type="ECO:0000256" key="3">
    <source>
        <dbReference type="ARBA" id="ARBA00022448"/>
    </source>
</evidence>
<dbReference type="PANTHER" id="PTHR30290">
    <property type="entry name" value="PERIPLASMIC BINDING COMPONENT OF ABC TRANSPORTER"/>
    <property type="match status" value="1"/>
</dbReference>
<dbReference type="STRING" id="187101.VC03_05635"/>
<dbReference type="FunFam" id="3.10.105.10:FF:000001">
    <property type="entry name" value="Oligopeptide ABC transporter, oligopeptide-binding protein"/>
    <property type="match status" value="1"/>
</dbReference>
<dbReference type="CDD" id="cd08504">
    <property type="entry name" value="PBP2_OppA"/>
    <property type="match status" value="1"/>
</dbReference>
<dbReference type="PROSITE" id="PS01040">
    <property type="entry name" value="SBP_BACTERIAL_5"/>
    <property type="match status" value="1"/>
</dbReference>
<proteinExistence type="inferred from homology"/>
<dbReference type="Gene3D" id="3.40.190.10">
    <property type="entry name" value="Periplasmic binding protein-like II"/>
    <property type="match status" value="1"/>
</dbReference>
<name>A0A0E3ZD10_9FUSO</name>
<evidence type="ECO:0000313" key="7">
    <source>
        <dbReference type="EMBL" id="AKC95955.1"/>
    </source>
</evidence>
<feature type="domain" description="Solute-binding protein family 5" evidence="6">
    <location>
        <begin position="69"/>
        <end position="453"/>
    </location>
</feature>
<protein>
    <recommendedName>
        <fullName evidence="6">Solute-binding protein family 5 domain-containing protein</fullName>
    </recommendedName>
</protein>
<dbReference type="KEGG" id="sns:VC03_05635"/>
<sequence length="531" mass="59578">MKKLLAIFVCFLTLFSCGSSSTSNGKYLTLNLSEEGKTIDTALQTDVSSGDLHQFISEGLTKIDPKTKQPVPGLAEKYEISEDGLTYTFHLRDGIKWSNGEAITANDFKFAWLRALDPNTAAPYAYMLYPIKNAEKFNNGKASKDEVGIKVVDDKTLEVKLEAATPYFLSLTAFVTYMPVNEKFFNECGDKFALEPDKLLYSGPFKMVSWTHNSEIKLVKNENYYDKDKIKLDGVNIKFIANPAAALNAFKNDEIDFTALTAEQYDEYKDNPNLHKVLMATNWYLEFNHKEKFLGNTNVRKAILLAINKEELTQTVFNGINDPAYTFTPKGVGMPGLKTNDFATEIGVSAPKFNASEAKACLEKGLKELGLSKAPVISIILNDSGLNKKIGESIQEYLRVNLGIEVKIETMAFKERLARMESGQFDMVLAGWGADYQDAMTFLDLLESTNGNNHGKYSNPEYDKCIRLAKSTPNKEERYLAMKRAEEIIASDIPIALLFQAKHNYIVNEKLNNFSFSAIGPEFLMNYADFK</sequence>
<evidence type="ECO:0000313" key="8">
    <source>
        <dbReference type="Proteomes" id="UP000033103"/>
    </source>
</evidence>
<dbReference type="GO" id="GO:0015833">
    <property type="term" value="P:peptide transport"/>
    <property type="evidence" value="ECO:0007669"/>
    <property type="project" value="TreeGrafter"/>
</dbReference>
<dbReference type="GO" id="GO:0043190">
    <property type="term" value="C:ATP-binding cassette (ABC) transporter complex"/>
    <property type="evidence" value="ECO:0007669"/>
    <property type="project" value="InterPro"/>
</dbReference>
<evidence type="ECO:0000256" key="2">
    <source>
        <dbReference type="ARBA" id="ARBA00005695"/>
    </source>
</evidence>
<dbReference type="PIRSF" id="PIRSF002741">
    <property type="entry name" value="MppA"/>
    <property type="match status" value="1"/>
</dbReference>
<dbReference type="PANTHER" id="PTHR30290:SF10">
    <property type="entry name" value="PERIPLASMIC OLIGOPEPTIDE-BINDING PROTEIN-RELATED"/>
    <property type="match status" value="1"/>
</dbReference>
<dbReference type="PATRIC" id="fig|1069640.6.peg.1118"/>
<accession>A0A0E3ZD10</accession>
<dbReference type="InterPro" id="IPR039424">
    <property type="entry name" value="SBP_5"/>
</dbReference>
<comment type="similarity">
    <text evidence="2">Belongs to the bacterial solute-binding protein 5 family.</text>
</comment>
<reference evidence="7 8" key="1">
    <citation type="journal article" date="2012" name="BMC Genomics">
        <title>Genomic sequence analysis and characterization of Sneathia amnii sp. nov.</title>
        <authorList>
            <consortium name="Vaginal Microbiome Consortium (additional members)"/>
            <person name="Harwich M.D.Jr."/>
            <person name="Serrano M.G."/>
            <person name="Fettweis J.M."/>
            <person name="Alves J.M."/>
            <person name="Reimers M.A."/>
            <person name="Buck G.A."/>
            <person name="Jefferson K.K."/>
        </authorList>
    </citation>
    <scope>NUCLEOTIDE SEQUENCE [LARGE SCALE GENOMIC DNA]</scope>
    <source>
        <strain evidence="7 8">SN35</strain>
    </source>
</reference>